<feature type="region of interest" description="Disordered" evidence="1">
    <location>
        <begin position="1113"/>
        <end position="1153"/>
    </location>
</feature>
<evidence type="ECO:0000259" key="2">
    <source>
        <dbReference type="Pfam" id="PF14636"/>
    </source>
</evidence>
<feature type="compositionally biased region" description="Polar residues" evidence="1">
    <location>
        <begin position="813"/>
        <end position="834"/>
    </location>
</feature>
<gene>
    <name evidence="3" type="ORF">JX265_003635</name>
</gene>
<feature type="region of interest" description="Disordered" evidence="1">
    <location>
        <begin position="696"/>
        <end position="768"/>
    </location>
</feature>
<reference evidence="3" key="1">
    <citation type="submission" date="2021-03" db="EMBL/GenBank/DDBJ databases">
        <title>Revisited historic fungal species revealed as producer of novel bioactive compounds through whole genome sequencing and comparative genomics.</title>
        <authorList>
            <person name="Vignolle G.A."/>
            <person name="Hochenegger N."/>
            <person name="Mach R.L."/>
            <person name="Mach-Aigner A.R."/>
            <person name="Javad Rahimi M."/>
            <person name="Salim K.A."/>
            <person name="Chan C.M."/>
            <person name="Lim L.B.L."/>
            <person name="Cai F."/>
            <person name="Druzhinina I.S."/>
            <person name="U'Ren J.M."/>
            <person name="Derntl C."/>
        </authorList>
    </citation>
    <scope>NUCLEOTIDE SEQUENCE</scope>
    <source>
        <strain evidence="3">TUCIM 5799</strain>
    </source>
</reference>
<accession>A0A9Q0AS00</accession>
<evidence type="ECO:0000313" key="4">
    <source>
        <dbReference type="Proteomes" id="UP000829685"/>
    </source>
</evidence>
<dbReference type="InterPro" id="IPR028084">
    <property type="entry name" value="FNIP_N_dom"/>
</dbReference>
<feature type="compositionally biased region" description="Polar residues" evidence="1">
    <location>
        <begin position="670"/>
        <end position="684"/>
    </location>
</feature>
<evidence type="ECO:0000313" key="3">
    <source>
        <dbReference type="EMBL" id="KAI1877627.1"/>
    </source>
</evidence>
<dbReference type="EMBL" id="JAFIMR010000006">
    <property type="protein sequence ID" value="KAI1877627.1"/>
    <property type="molecule type" value="Genomic_DNA"/>
</dbReference>
<evidence type="ECO:0000256" key="1">
    <source>
        <dbReference type="SAM" id="MobiDB-lite"/>
    </source>
</evidence>
<feature type="region of interest" description="Disordered" evidence="1">
    <location>
        <begin position="1048"/>
        <end position="1074"/>
    </location>
</feature>
<feature type="region of interest" description="Disordered" evidence="1">
    <location>
        <begin position="658"/>
        <end position="684"/>
    </location>
</feature>
<name>A0A9Q0AS00_9PEZI</name>
<feature type="compositionally biased region" description="Polar residues" evidence="1">
    <location>
        <begin position="715"/>
        <end position="736"/>
    </location>
</feature>
<organism evidence="3 4">
    <name type="scientific">Neoarthrinium moseri</name>
    <dbReference type="NCBI Taxonomy" id="1658444"/>
    <lineage>
        <taxon>Eukaryota</taxon>
        <taxon>Fungi</taxon>
        <taxon>Dikarya</taxon>
        <taxon>Ascomycota</taxon>
        <taxon>Pezizomycotina</taxon>
        <taxon>Sordariomycetes</taxon>
        <taxon>Xylariomycetidae</taxon>
        <taxon>Amphisphaeriales</taxon>
        <taxon>Apiosporaceae</taxon>
        <taxon>Neoarthrinium</taxon>
    </lineage>
</organism>
<feature type="region of interest" description="Disordered" evidence="1">
    <location>
        <begin position="807"/>
        <end position="839"/>
    </location>
</feature>
<dbReference type="Pfam" id="PF14636">
    <property type="entry name" value="FNIP_N"/>
    <property type="match status" value="1"/>
</dbReference>
<feature type="compositionally biased region" description="Low complexity" evidence="1">
    <location>
        <begin position="1052"/>
        <end position="1063"/>
    </location>
</feature>
<feature type="region of interest" description="Disordered" evidence="1">
    <location>
        <begin position="289"/>
        <end position="331"/>
    </location>
</feature>
<proteinExistence type="predicted"/>
<keyword evidence="4" id="KW-1185">Reference proteome</keyword>
<dbReference type="Proteomes" id="UP000829685">
    <property type="component" value="Unassembled WGS sequence"/>
</dbReference>
<feature type="region of interest" description="Disordered" evidence="1">
    <location>
        <begin position="1176"/>
        <end position="1196"/>
    </location>
</feature>
<feature type="region of interest" description="Disordered" evidence="1">
    <location>
        <begin position="105"/>
        <end position="186"/>
    </location>
</feature>
<feature type="compositionally biased region" description="Polar residues" evidence="1">
    <location>
        <begin position="116"/>
        <end position="128"/>
    </location>
</feature>
<dbReference type="GO" id="GO:0005737">
    <property type="term" value="C:cytoplasm"/>
    <property type="evidence" value="ECO:0007669"/>
    <property type="project" value="TreeGrafter"/>
</dbReference>
<feature type="domain" description="Folliculin-interacting protein N-terminal" evidence="2">
    <location>
        <begin position="84"/>
        <end position="226"/>
    </location>
</feature>
<dbReference type="GO" id="GO:0042030">
    <property type="term" value="F:ATPase inhibitor activity"/>
    <property type="evidence" value="ECO:0007669"/>
    <property type="project" value="TreeGrafter"/>
</dbReference>
<feature type="region of interest" description="Disordered" evidence="1">
    <location>
        <begin position="860"/>
        <end position="879"/>
    </location>
</feature>
<dbReference type="PANTHER" id="PTHR21634">
    <property type="entry name" value="RE13835P"/>
    <property type="match status" value="1"/>
</dbReference>
<sequence length="1217" mass="133951">MLGKLFNLTSGTAAAASPQEEYIPVNVSPESIQEEIHTRSLLFPDAQTLFNQDQVFPLSSASSLPPSTTSTFDYDGDIDLDARDVRVIIMQDSLGAVNPSLLFDSHPAPAVPAPESRQSPGTPHNQTFMKDLRRNPTSPRKTSLSQTRPMVIQPDSPQQRQGAFDRRPSFQARNYSSPESEAQRAAREYREELSSFTSCIFANTEVMSYKGTSTKVHIVPSDSRPEVASSFVGDGKGSMGRASMRSSRLSQSFTSEAAAAPFSPSNATNRAGDRKKILVTRLFPVNLPIDDPESPNAGVTPHSRFSEDGSGFPFPCSPDDSGVKKKKLQPKQKRTPMYAVALVLQLPPDPTPSATLGTKPTFRGPSSYTEQDSFPSSFSSARRAGWTMVGTGAADSFESSYGNEVEDKMDAITQHWDIIMRTLTHLQSVVATTLFPMLKQADYLSPDPHQPAASAQVVRNSSVNGRRGSNASLMQMKPAKTNAKLVTLQPNCLMQEQHLSRAVDTARVRIVSGLRATRVVTGQGRWGPWREEARWVAKYAGAKEQGFFFFNLLTGFLATHTDWLQALSPIWYRRRHYQQQKAKSEEDTSLPSRTIIVSNNKMAARRLIFLLSAFLPANQQLPTIRAQRPNTSASFSHSPPSYIIPILKEESLRRKINRRPGGQRERGASHQRSFSIQSQATTRSVTGIPAQLDHLSMDSHHRRRPSDATLFKPMTATTHGSDLNTRKSSAATTHTITPDAAIPHFSSVHRSNTRRTNRPGSSGSMAADDLKRTLRRGDSTGHASMASIDSSRRSSHWGSVISGLWSARRRDSTASTTQTLDFTTSRDSPLQSPTKPAERMDRLAEMVSEIAVETPTRDDFEVDQVPPEGLAAQPDTPRTVERKIPTEETAKRTPDPSGAFESPVKTSISADDGVIDVDVQFPDYLTSFESAISSPSSSGYLSTPGFGTGVDSFEQFSRVAIDGEAPLNVAGWLQQFHPDFSLQAIPPQSDLFEKVKESLKAEPTPSYHTQQLPVAWPAEQWVDVSSAIIADTTNFTIKRVSFRRLVKPKVPSDGSSGQRLSSSTNPYSSSMITPALSPYEQPLKEKFEEEVLFTWDESLIEAVERVIAQTVHNSQENSANSSRSVSKRRERRDSEVSEPGLPDLSPNQPEALEVPRAECKTVVLSALENIVQNVVDQRERQGRSASGKVTYETSSEKESVLKGAVRTWLEEVELGDA</sequence>
<protein>
    <recommendedName>
        <fullName evidence="2">Folliculin-interacting protein N-terminal domain-containing protein</fullName>
    </recommendedName>
</protein>
<dbReference type="PANTHER" id="PTHR21634:SF9">
    <property type="entry name" value="RE13835P"/>
    <property type="match status" value="1"/>
</dbReference>
<dbReference type="GO" id="GO:0051087">
    <property type="term" value="F:protein-folding chaperone binding"/>
    <property type="evidence" value="ECO:0007669"/>
    <property type="project" value="TreeGrafter"/>
</dbReference>
<dbReference type="OrthoDB" id="5428015at2759"/>
<comment type="caution">
    <text evidence="3">The sequence shown here is derived from an EMBL/GenBank/DDBJ whole genome shotgun (WGS) entry which is preliminary data.</text>
</comment>
<dbReference type="AlphaFoldDB" id="A0A9Q0AS00"/>
<feature type="compositionally biased region" description="Polar residues" evidence="1">
    <location>
        <begin position="135"/>
        <end position="148"/>
    </location>
</feature>